<accession>A0A077EML4</accession>
<reference evidence="1" key="1">
    <citation type="journal article" date="2015" name="Dis. Aquat. Organ.">
        <title>Photorhabdus insect-related (Pir) toxin-like genes in a plasmid of Vibrio parahaemolyticus, the causative agent of acute hepatopancreatic necrosis disease (AHPND) of shrimp.</title>
        <authorList>
            <person name="Han J.E."/>
            <person name="Tang K.F."/>
            <person name="Tran L.H."/>
            <person name="Lightner D.V."/>
        </authorList>
    </citation>
    <scope>NUCLEOTIDE SEQUENCE</scope>
    <source>
        <strain evidence="1">13-028/A3</strain>
        <plasmid evidence="1">pVPA3-1</plasmid>
    </source>
</reference>
<sequence>MQNLWYPKEQKSVPLPDKNLSNGTLEALAEWNKRTIKMLILKL</sequence>
<protein>
    <submittedName>
        <fullName evidence="1">Uncharacterized protein</fullName>
    </submittedName>
</protein>
<keyword evidence="1" id="KW-0614">Plasmid</keyword>
<dbReference type="EMBL" id="KM067908">
    <property type="protein sequence ID" value="AIL49945.1"/>
    <property type="molecule type" value="Genomic_DNA"/>
</dbReference>
<dbReference type="AlphaFoldDB" id="A0A077EML4"/>
<proteinExistence type="predicted"/>
<organism evidence="1">
    <name type="scientific">Vibrio parahaemolyticus</name>
    <dbReference type="NCBI Taxonomy" id="670"/>
    <lineage>
        <taxon>Bacteria</taxon>
        <taxon>Pseudomonadati</taxon>
        <taxon>Pseudomonadota</taxon>
        <taxon>Gammaproteobacteria</taxon>
        <taxon>Vibrionales</taxon>
        <taxon>Vibrionaceae</taxon>
        <taxon>Vibrio</taxon>
    </lineage>
</organism>
<name>A0A077EML4_VIBPH</name>
<evidence type="ECO:0000313" key="1">
    <source>
        <dbReference type="EMBL" id="AIL49945.1"/>
    </source>
</evidence>
<geneLocation type="plasmid" evidence="1">
    <name>pVPA3-1</name>
</geneLocation>